<evidence type="ECO:0000313" key="2">
    <source>
        <dbReference type="EMBL" id="CAK0857441.1"/>
    </source>
</evidence>
<reference evidence="2" key="1">
    <citation type="submission" date="2023-10" db="EMBL/GenBank/DDBJ databases">
        <authorList>
            <person name="Chen Y."/>
            <person name="Shah S."/>
            <person name="Dougan E. K."/>
            <person name="Thang M."/>
            <person name="Chan C."/>
        </authorList>
    </citation>
    <scope>NUCLEOTIDE SEQUENCE [LARGE SCALE GENOMIC DNA]</scope>
</reference>
<sequence>MDRQRYPGSRDEEPLKVVLAEPRGEDDSGQDWHDDGGGWDWDQPDRKRRRTDSGPGPGYAAEGAITFMDGPQKNEFDRLKAHGNGNRTWSCEKGAQVCGGQAQTRMKGPRTVVQQVTLHAHLPTPDKAVVEQVRAKARAAASQQPDATAANMASAALAGASQASLAAMPATTNLKRACWRTRLSEQNERLKSGGQACSTLEVLTVPETLKQVDGEEFLAQWGCSGRQNFDFLATADVWLADGAFRIAPAPFFQAHTVHGYQNGYVAPCCYRLLADKKMATYKRAWGAVLQLLSPEGPGPTLLLDYEKASYQAASAVFHEINVGGCYFHFRAAVHERAVDLGLSNRYGGNAEFRLRVGELCALAFLPADPVADWFETLAAEFPNEELELVLYFEKTWVGEGPARARARKAPVFPVDIWNIHHRTLDKKFLAASAAELFHRHHAAQFHRGAHPTYPTFILSLHKQQRITSRDITEIAMGGEKKLREPTRVRGDKQCNLVNEYLGGKGGVSLVTQLAHLAMSEE</sequence>
<proteinExistence type="predicted"/>
<keyword evidence="3" id="KW-1185">Reference proteome</keyword>
<accession>A0ABN9UEG9</accession>
<feature type="compositionally biased region" description="Basic and acidic residues" evidence="1">
    <location>
        <begin position="22"/>
        <end position="36"/>
    </location>
</feature>
<evidence type="ECO:0000313" key="3">
    <source>
        <dbReference type="Proteomes" id="UP001189429"/>
    </source>
</evidence>
<name>A0ABN9UEG9_9DINO</name>
<dbReference type="EMBL" id="CAUYUJ010015728">
    <property type="protein sequence ID" value="CAK0857441.1"/>
    <property type="molecule type" value="Genomic_DNA"/>
</dbReference>
<dbReference type="Proteomes" id="UP001189429">
    <property type="component" value="Unassembled WGS sequence"/>
</dbReference>
<organism evidence="2 3">
    <name type="scientific">Prorocentrum cordatum</name>
    <dbReference type="NCBI Taxonomy" id="2364126"/>
    <lineage>
        <taxon>Eukaryota</taxon>
        <taxon>Sar</taxon>
        <taxon>Alveolata</taxon>
        <taxon>Dinophyceae</taxon>
        <taxon>Prorocentrales</taxon>
        <taxon>Prorocentraceae</taxon>
        <taxon>Prorocentrum</taxon>
    </lineage>
</organism>
<gene>
    <name evidence="2" type="ORF">PCOR1329_LOCUS47560</name>
</gene>
<feature type="region of interest" description="Disordered" evidence="1">
    <location>
        <begin position="1"/>
        <end position="59"/>
    </location>
</feature>
<evidence type="ECO:0008006" key="4">
    <source>
        <dbReference type="Google" id="ProtNLM"/>
    </source>
</evidence>
<feature type="compositionally biased region" description="Basic and acidic residues" evidence="1">
    <location>
        <begin position="1"/>
        <end position="15"/>
    </location>
</feature>
<protein>
    <recommendedName>
        <fullName evidence="4">MULE transposase domain-containing protein</fullName>
    </recommendedName>
</protein>
<comment type="caution">
    <text evidence="2">The sequence shown here is derived from an EMBL/GenBank/DDBJ whole genome shotgun (WGS) entry which is preliminary data.</text>
</comment>
<evidence type="ECO:0000256" key="1">
    <source>
        <dbReference type="SAM" id="MobiDB-lite"/>
    </source>
</evidence>